<dbReference type="EMBL" id="KB933348">
    <property type="protein sequence ID" value="EON96404.1"/>
    <property type="molecule type" value="Genomic_DNA"/>
</dbReference>
<keyword evidence="2" id="KW-0240">DNA-directed RNA polymerase</keyword>
<dbReference type="KEGG" id="tmn:UCRPA7_8132"/>
<evidence type="ECO:0000313" key="2">
    <source>
        <dbReference type="EMBL" id="EON96404.1"/>
    </source>
</evidence>
<feature type="compositionally biased region" description="Basic and acidic residues" evidence="1">
    <location>
        <begin position="294"/>
        <end position="304"/>
    </location>
</feature>
<proteinExistence type="predicted"/>
<feature type="compositionally biased region" description="Low complexity" evidence="1">
    <location>
        <begin position="309"/>
        <end position="328"/>
    </location>
</feature>
<dbReference type="RefSeq" id="XP_007918842.1">
    <property type="nucleotide sequence ID" value="XM_007920651.1"/>
</dbReference>
<accession>R8BAT9</accession>
<dbReference type="InterPro" id="IPR006886">
    <property type="entry name" value="RNA_pol_III_Rpc5"/>
</dbReference>
<evidence type="ECO:0000313" key="3">
    <source>
        <dbReference type="Proteomes" id="UP000014074"/>
    </source>
</evidence>
<dbReference type="Proteomes" id="UP000014074">
    <property type="component" value="Unassembled WGS sequence"/>
</dbReference>
<dbReference type="PANTHER" id="PTHR12069:SF0">
    <property type="entry name" value="DNA-DIRECTED RNA POLYMERASE III SUBUNIT RPC5"/>
    <property type="match status" value="1"/>
</dbReference>
<feature type="region of interest" description="Disordered" evidence="1">
    <location>
        <begin position="294"/>
        <end position="328"/>
    </location>
</feature>
<keyword evidence="2" id="KW-0804">Transcription</keyword>
<dbReference type="OrthoDB" id="340681at2759"/>
<dbReference type="GO" id="GO:0005666">
    <property type="term" value="C:RNA polymerase III complex"/>
    <property type="evidence" value="ECO:0007669"/>
    <property type="project" value="TreeGrafter"/>
</dbReference>
<dbReference type="AlphaFoldDB" id="R8BAT9"/>
<dbReference type="GO" id="GO:0042797">
    <property type="term" value="P:tRNA transcription by RNA polymerase III"/>
    <property type="evidence" value="ECO:0007669"/>
    <property type="project" value="TreeGrafter"/>
</dbReference>
<sequence>MDIDASSPDDDPIISSYNVFIKPALPAHKRLLVLQHPNRIDGKKAWRPPTEVRVKPGSGMIEVDFPMDHSQCYDKTKGVAWGSALQKSTAQKSGGSHGLAGGFGVGAPVRTRGRGAAGDDDNIDWAEALRQDRVLRTQTLGGQCPETKDCRYMVGIFQGAAEQEKLNRPREGPGVGAGPPAGGKDGTARAIHMTIKSAGAEGEQVVTETMADRLRLVQSESWQRMVYVDDQDQSAWDAYYGTLVVRPEGQDAVEGDGANPNLEEQVPQLGTQWVEDDLLRAVSGIEKVEIKEEVDEPTKVVEKKKPGRPKGSTTASKKAAAKGKAPAA</sequence>
<keyword evidence="3" id="KW-1185">Reference proteome</keyword>
<dbReference type="HOGENOM" id="CLU_045565_0_0_1"/>
<protein>
    <submittedName>
        <fullName evidence="2">Putative dna-directed rna polymerase iii complex subunit rpc37 protein</fullName>
    </submittedName>
</protein>
<dbReference type="eggNOG" id="KOG2354">
    <property type="taxonomic scope" value="Eukaryota"/>
</dbReference>
<dbReference type="Pfam" id="PF04801">
    <property type="entry name" value="RPC5"/>
    <property type="match status" value="1"/>
</dbReference>
<name>R8BAT9_PHAM7</name>
<organism evidence="2 3">
    <name type="scientific">Phaeoacremonium minimum (strain UCR-PA7)</name>
    <name type="common">Esca disease fungus</name>
    <name type="synonym">Togninia minima</name>
    <dbReference type="NCBI Taxonomy" id="1286976"/>
    <lineage>
        <taxon>Eukaryota</taxon>
        <taxon>Fungi</taxon>
        <taxon>Dikarya</taxon>
        <taxon>Ascomycota</taxon>
        <taxon>Pezizomycotina</taxon>
        <taxon>Sordariomycetes</taxon>
        <taxon>Sordariomycetidae</taxon>
        <taxon>Togniniales</taxon>
        <taxon>Togniniaceae</taxon>
        <taxon>Phaeoacremonium</taxon>
    </lineage>
</organism>
<gene>
    <name evidence="2" type="ORF">UCRPA7_8132</name>
</gene>
<evidence type="ECO:0000256" key="1">
    <source>
        <dbReference type="SAM" id="MobiDB-lite"/>
    </source>
</evidence>
<dbReference type="PANTHER" id="PTHR12069">
    <property type="entry name" value="DNA-DIRECTED RNA POLYMERASES III 80 KDA POLYPEPTIDE RNA POLYMERASE III SUBUNIT 5"/>
    <property type="match status" value="1"/>
</dbReference>
<reference evidence="3" key="1">
    <citation type="journal article" date="2013" name="Genome Announc.">
        <title>Draft genome sequence of the ascomycete Phaeoacremonium aleophilum strain UCR-PA7, a causal agent of the esca disease complex in grapevines.</title>
        <authorList>
            <person name="Blanco-Ulate B."/>
            <person name="Rolshausen P."/>
            <person name="Cantu D."/>
        </authorList>
    </citation>
    <scope>NUCLEOTIDE SEQUENCE [LARGE SCALE GENOMIC DNA]</scope>
    <source>
        <strain evidence="3">UCR-PA7</strain>
    </source>
</reference>
<dbReference type="GeneID" id="19328956"/>